<reference evidence="3 4" key="1">
    <citation type="submission" date="2014-02" db="EMBL/GenBank/DDBJ databases">
        <title>Comparative genomics and transcriptomics to identify genetic mechanisms underlying the emergence of carbapenem resistant Acinetobacter baumannii (CRAb).</title>
        <authorList>
            <person name="Harris A.D."/>
            <person name="Johnson K.J."/>
            <person name="George J."/>
            <person name="Shefchek K."/>
            <person name="Daugherty S.C."/>
            <person name="Parankush S."/>
            <person name="Sadzewicz L."/>
            <person name="Tallon L."/>
            <person name="Sengamalay N."/>
            <person name="Hazen T.H."/>
            <person name="Rasko D.A."/>
        </authorList>
    </citation>
    <scope>NUCLEOTIDE SEQUENCE [LARGE SCALE GENOMIC DNA]</scope>
    <source>
        <strain evidence="3 4">1295743</strain>
    </source>
</reference>
<name>A0A009II43_ACIB9</name>
<sequence>MANTAVVTSWKYNATSRHLKIFYSDGSGDLYHPVPEFVYDNLLRSTDKAAFVHKYLEFNLHFTRLSLVIAS</sequence>
<organism evidence="3 4">
    <name type="scientific">Acinetobacter baumannii (strain 1295743)</name>
    <dbReference type="NCBI Taxonomy" id="1310613"/>
    <lineage>
        <taxon>Bacteria</taxon>
        <taxon>Pseudomonadati</taxon>
        <taxon>Pseudomonadota</taxon>
        <taxon>Gammaproteobacteria</taxon>
        <taxon>Moraxellales</taxon>
        <taxon>Moraxellaceae</taxon>
        <taxon>Acinetobacter</taxon>
        <taxon>Acinetobacter calcoaceticus/baumannii complex</taxon>
    </lineage>
</organism>
<protein>
    <submittedName>
        <fullName evidence="3">KTSC domain protein</fullName>
    </submittedName>
</protein>
<dbReference type="Pfam" id="PF13619">
    <property type="entry name" value="KTSC"/>
    <property type="match status" value="1"/>
</dbReference>
<evidence type="ECO:0000313" key="2">
    <source>
        <dbReference type="EMBL" id="EXB04072.1"/>
    </source>
</evidence>
<dbReference type="GeneID" id="92893303"/>
<comment type="caution">
    <text evidence="3">The sequence shown here is derived from an EMBL/GenBank/DDBJ whole genome shotgun (WGS) entry which is preliminary data.</text>
</comment>
<dbReference type="RefSeq" id="WP_000024050.1">
    <property type="nucleotide sequence ID" value="NZ_JEWH01000053.1"/>
</dbReference>
<dbReference type="AlphaFoldDB" id="A0A009II43"/>
<feature type="domain" description="KTSC" evidence="1">
    <location>
        <begin position="6"/>
        <end position="56"/>
    </location>
</feature>
<proteinExistence type="predicted"/>
<dbReference type="EMBL" id="JEWH01000053">
    <property type="protein sequence ID" value="EXB04339.1"/>
    <property type="molecule type" value="Genomic_DNA"/>
</dbReference>
<gene>
    <name evidence="3" type="ORF">J512_3266</name>
    <name evidence="2" type="ORF">J512_3468</name>
</gene>
<evidence type="ECO:0000313" key="3">
    <source>
        <dbReference type="EMBL" id="EXB04339.1"/>
    </source>
</evidence>
<accession>A0A009II43</accession>
<dbReference type="Proteomes" id="UP000020595">
    <property type="component" value="Unassembled WGS sequence"/>
</dbReference>
<dbReference type="EMBL" id="JEWH01000061">
    <property type="protein sequence ID" value="EXB04072.1"/>
    <property type="molecule type" value="Genomic_DNA"/>
</dbReference>
<evidence type="ECO:0000313" key="4">
    <source>
        <dbReference type="Proteomes" id="UP000020595"/>
    </source>
</evidence>
<dbReference type="PATRIC" id="fig|1310613.3.peg.3137"/>
<dbReference type="InterPro" id="IPR025309">
    <property type="entry name" value="KTSC_dom"/>
</dbReference>
<evidence type="ECO:0000259" key="1">
    <source>
        <dbReference type="Pfam" id="PF13619"/>
    </source>
</evidence>